<name>A0A699H8X7_TANCI</name>
<sequence length="224" mass="25025">MCMCSAVVAGKAVTTATTITESMHQGLLDKAKENVLGMKIVRDQSGNTLRVSQSRFYNKKLVQTMLEGHSIMSLESSVSGDCNVEKNGFLTSRIRWASTVKGFLEFSYCSGSRQGVKDLREGAQGDCEAEVFQVSNDDTAVAQRRLKDKQPKMKTNMNCLVKSRKRNIRLGGRSRWQGLCALSTKVFIHLLQPSDTHLEEPLESCLWPSHHSSFRSSHQQSHDL</sequence>
<accession>A0A699H8X7</accession>
<organism evidence="1">
    <name type="scientific">Tanacetum cinerariifolium</name>
    <name type="common">Dalmatian daisy</name>
    <name type="synonym">Chrysanthemum cinerariifolium</name>
    <dbReference type="NCBI Taxonomy" id="118510"/>
    <lineage>
        <taxon>Eukaryota</taxon>
        <taxon>Viridiplantae</taxon>
        <taxon>Streptophyta</taxon>
        <taxon>Embryophyta</taxon>
        <taxon>Tracheophyta</taxon>
        <taxon>Spermatophyta</taxon>
        <taxon>Magnoliopsida</taxon>
        <taxon>eudicotyledons</taxon>
        <taxon>Gunneridae</taxon>
        <taxon>Pentapetalae</taxon>
        <taxon>asterids</taxon>
        <taxon>campanulids</taxon>
        <taxon>Asterales</taxon>
        <taxon>Asteraceae</taxon>
        <taxon>Asteroideae</taxon>
        <taxon>Anthemideae</taxon>
        <taxon>Anthemidinae</taxon>
        <taxon>Tanacetum</taxon>
    </lineage>
</organism>
<feature type="non-terminal residue" evidence="1">
    <location>
        <position position="224"/>
    </location>
</feature>
<dbReference type="EMBL" id="BKCJ010125826">
    <property type="protein sequence ID" value="GEX72201.1"/>
    <property type="molecule type" value="Genomic_DNA"/>
</dbReference>
<protein>
    <submittedName>
        <fullName evidence="1">Zinc finger, CCHC-type</fullName>
    </submittedName>
</protein>
<gene>
    <name evidence="1" type="ORF">Tci_344176</name>
</gene>
<evidence type="ECO:0000313" key="1">
    <source>
        <dbReference type="EMBL" id="GEX72201.1"/>
    </source>
</evidence>
<comment type="caution">
    <text evidence="1">The sequence shown here is derived from an EMBL/GenBank/DDBJ whole genome shotgun (WGS) entry which is preliminary data.</text>
</comment>
<proteinExistence type="predicted"/>
<dbReference type="AlphaFoldDB" id="A0A699H8X7"/>
<reference evidence="1" key="1">
    <citation type="journal article" date="2019" name="Sci. Rep.">
        <title>Draft genome of Tanacetum cinerariifolium, the natural source of mosquito coil.</title>
        <authorList>
            <person name="Yamashiro T."/>
            <person name="Shiraishi A."/>
            <person name="Satake H."/>
            <person name="Nakayama K."/>
        </authorList>
    </citation>
    <scope>NUCLEOTIDE SEQUENCE</scope>
</reference>